<dbReference type="SUPFAM" id="SSF53335">
    <property type="entry name" value="S-adenosyl-L-methionine-dependent methyltransferases"/>
    <property type="match status" value="1"/>
</dbReference>
<dbReference type="GO" id="GO:0008168">
    <property type="term" value="F:methyltransferase activity"/>
    <property type="evidence" value="ECO:0007669"/>
    <property type="project" value="UniProtKB-KW"/>
</dbReference>
<evidence type="ECO:0000256" key="1">
    <source>
        <dbReference type="ARBA" id="ARBA00022603"/>
    </source>
</evidence>
<dbReference type="NCBIfam" id="TIGR00675">
    <property type="entry name" value="dcm"/>
    <property type="match status" value="1"/>
</dbReference>
<sequence length="443" mass="50164">MLLLERASASSKCYPRFLLTTQNVQEKRSVLSRDTLICRRRGNDRALLPRCANVNLGETKNGDETVREEEQRGVFEVVELFSGIGGMRLALERANVFNKSEVHFTAIDNNCNANAVYKANFMNLSSETRVLEGNIESFDVERLLASSVDGCEILTLSPPCQPYTRKGKNRGEKDARSTALARIIDIFEDAGEEKEESVGTRTTALPKRILLENVVGFELGTERERFIEALKKNEYHVKEFVGLSPETMLGVPVKRPRYYLLARRKELFRSFDIDGDDPPWMKSQNVTTAVEDIAQYLDKEVDVGLDVEEKKIKYWKFFDVVNVSSSSSKNNTDNVASTFTSGYGKTVFSGSFILKNGDIAKRDVNANNAYRLVKDDDNESDEDFAKRVSKSVRYFSPTELCRLHGIKDDFVFPPSLSMRQQYKLIGNGISVHVVAKLLEYLFK</sequence>
<dbReference type="eggNOG" id="KOG0919">
    <property type="taxonomic scope" value="Eukaryota"/>
</dbReference>
<evidence type="ECO:0000313" key="7">
    <source>
        <dbReference type="Proteomes" id="UP000198341"/>
    </source>
</evidence>
<feature type="active site" evidence="4">
    <location>
        <position position="160"/>
    </location>
</feature>
<dbReference type="PANTHER" id="PTHR46098:SF1">
    <property type="entry name" value="TRNA (CYTOSINE(38)-C(5))-METHYLTRANSFERASE"/>
    <property type="match status" value="1"/>
</dbReference>
<dbReference type="RefSeq" id="XP_007514547.1">
    <property type="nucleotide sequence ID" value="XM_007514485.1"/>
</dbReference>
<dbReference type="GO" id="GO:0032259">
    <property type="term" value="P:methylation"/>
    <property type="evidence" value="ECO:0007669"/>
    <property type="project" value="UniProtKB-KW"/>
</dbReference>
<dbReference type="Proteomes" id="UP000198341">
    <property type="component" value="Chromosome 2"/>
</dbReference>
<proteinExistence type="inferred from homology"/>
<keyword evidence="3 4" id="KW-0949">S-adenosyl-L-methionine</keyword>
<dbReference type="PROSITE" id="PS51679">
    <property type="entry name" value="SAM_MT_C5"/>
    <property type="match status" value="1"/>
</dbReference>
<dbReference type="Gene3D" id="3.90.120.10">
    <property type="entry name" value="DNA Methylase, subunit A, domain 2"/>
    <property type="match status" value="1"/>
</dbReference>
<keyword evidence="7" id="KW-1185">Reference proteome</keyword>
<evidence type="ECO:0000256" key="3">
    <source>
        <dbReference type="ARBA" id="ARBA00022691"/>
    </source>
</evidence>
<evidence type="ECO:0000256" key="2">
    <source>
        <dbReference type="ARBA" id="ARBA00022679"/>
    </source>
</evidence>
<dbReference type="InterPro" id="IPR001525">
    <property type="entry name" value="C5_MeTfrase"/>
</dbReference>
<protein>
    <submittedName>
        <fullName evidence="6">tRNA (Cytosine-5-)-methyltransferase</fullName>
    </submittedName>
</protein>
<accession>K8EAD3</accession>
<dbReference type="GeneID" id="19017547"/>
<dbReference type="OrthoDB" id="414133at2759"/>
<dbReference type="STRING" id="41875.K8EAD3"/>
<evidence type="ECO:0000256" key="4">
    <source>
        <dbReference type="PROSITE-ProRule" id="PRU01016"/>
    </source>
</evidence>
<dbReference type="Pfam" id="PF00145">
    <property type="entry name" value="DNA_methylase"/>
    <property type="match status" value="1"/>
</dbReference>
<dbReference type="EMBL" id="FO082277">
    <property type="protein sequence ID" value="CCO14787.1"/>
    <property type="molecule type" value="Genomic_DNA"/>
</dbReference>
<dbReference type="PANTHER" id="PTHR46098">
    <property type="entry name" value="TRNA (CYTOSINE(38)-C(5))-METHYLTRANSFERASE"/>
    <property type="match status" value="1"/>
</dbReference>
<dbReference type="PRINTS" id="PR00105">
    <property type="entry name" value="C5METTRFRASE"/>
</dbReference>
<comment type="similarity">
    <text evidence="4 5">Belongs to the class I-like SAM-binding methyltransferase superfamily. C5-methyltransferase family.</text>
</comment>
<name>K8EAD3_9CHLO</name>
<organism evidence="6 7">
    <name type="scientific">Bathycoccus prasinos</name>
    <dbReference type="NCBI Taxonomy" id="41875"/>
    <lineage>
        <taxon>Eukaryota</taxon>
        <taxon>Viridiplantae</taxon>
        <taxon>Chlorophyta</taxon>
        <taxon>Mamiellophyceae</taxon>
        <taxon>Mamiellales</taxon>
        <taxon>Bathycoccaceae</taxon>
        <taxon>Bathycoccus</taxon>
    </lineage>
</organism>
<gene>
    <name evidence="6" type="ORF">Bathy02g04340</name>
</gene>
<keyword evidence="2 4" id="KW-0808">Transferase</keyword>
<dbReference type="AlphaFoldDB" id="K8EAD3"/>
<dbReference type="KEGG" id="bpg:Bathy02g04340"/>
<keyword evidence="1 4" id="KW-0489">Methyltransferase</keyword>
<dbReference type="Gene3D" id="3.40.50.150">
    <property type="entry name" value="Vaccinia Virus protein VP39"/>
    <property type="match status" value="1"/>
</dbReference>
<dbReference type="InterPro" id="IPR050750">
    <property type="entry name" value="C5-MTase"/>
</dbReference>
<evidence type="ECO:0000256" key="5">
    <source>
        <dbReference type="RuleBase" id="RU000416"/>
    </source>
</evidence>
<dbReference type="InterPro" id="IPR029063">
    <property type="entry name" value="SAM-dependent_MTases_sf"/>
</dbReference>
<evidence type="ECO:0000313" key="6">
    <source>
        <dbReference type="EMBL" id="CCO14787.1"/>
    </source>
</evidence>
<reference evidence="6 7" key="1">
    <citation type="submission" date="2011-10" db="EMBL/GenBank/DDBJ databases">
        <authorList>
            <person name="Genoscope - CEA"/>
        </authorList>
    </citation>
    <scope>NUCLEOTIDE SEQUENCE [LARGE SCALE GENOMIC DNA]</scope>
    <source>
        <strain evidence="6 7">RCC 1105</strain>
    </source>
</reference>